<name>A0A0F9MHC0_9ZZZZ</name>
<protein>
    <submittedName>
        <fullName evidence="1">Uncharacterized protein</fullName>
    </submittedName>
</protein>
<gene>
    <name evidence="1" type="ORF">LCGC14_1383630</name>
</gene>
<sequence>MSDQYIPSTEAIEWYRERFDAALTKIEEKVDRYEADAEVKS</sequence>
<evidence type="ECO:0000313" key="1">
    <source>
        <dbReference type="EMBL" id="KKM76100.1"/>
    </source>
</evidence>
<organism evidence="1">
    <name type="scientific">marine sediment metagenome</name>
    <dbReference type="NCBI Taxonomy" id="412755"/>
    <lineage>
        <taxon>unclassified sequences</taxon>
        <taxon>metagenomes</taxon>
        <taxon>ecological metagenomes</taxon>
    </lineage>
</organism>
<comment type="caution">
    <text evidence="1">The sequence shown here is derived from an EMBL/GenBank/DDBJ whole genome shotgun (WGS) entry which is preliminary data.</text>
</comment>
<proteinExistence type="predicted"/>
<accession>A0A0F9MHC0</accession>
<feature type="non-terminal residue" evidence="1">
    <location>
        <position position="41"/>
    </location>
</feature>
<reference evidence="1" key="1">
    <citation type="journal article" date="2015" name="Nature">
        <title>Complex archaea that bridge the gap between prokaryotes and eukaryotes.</title>
        <authorList>
            <person name="Spang A."/>
            <person name="Saw J.H."/>
            <person name="Jorgensen S.L."/>
            <person name="Zaremba-Niedzwiedzka K."/>
            <person name="Martijn J."/>
            <person name="Lind A.E."/>
            <person name="van Eijk R."/>
            <person name="Schleper C."/>
            <person name="Guy L."/>
            <person name="Ettema T.J."/>
        </authorList>
    </citation>
    <scope>NUCLEOTIDE SEQUENCE</scope>
</reference>
<dbReference type="EMBL" id="LAZR01008866">
    <property type="protein sequence ID" value="KKM76100.1"/>
    <property type="molecule type" value="Genomic_DNA"/>
</dbReference>
<dbReference type="AlphaFoldDB" id="A0A0F9MHC0"/>